<dbReference type="Pfam" id="PF00795">
    <property type="entry name" value="CN_hydrolase"/>
    <property type="match status" value="1"/>
</dbReference>
<dbReference type="InterPro" id="IPR003010">
    <property type="entry name" value="C-N_Hydrolase"/>
</dbReference>
<dbReference type="InterPro" id="IPR039703">
    <property type="entry name" value="Nta1"/>
</dbReference>
<dbReference type="PROSITE" id="PS50263">
    <property type="entry name" value="CN_HYDROLASE"/>
    <property type="match status" value="1"/>
</dbReference>
<gene>
    <name evidence="2" type="ORF">NDN08_007111</name>
</gene>
<dbReference type="EMBL" id="JAMWBK010000011">
    <property type="protein sequence ID" value="KAJ8901262.1"/>
    <property type="molecule type" value="Genomic_DNA"/>
</dbReference>
<name>A0AAV8UIU2_9RHOD</name>
<comment type="caution">
    <text evidence="2">The sequence shown here is derived from an EMBL/GenBank/DDBJ whole genome shotgun (WGS) entry which is preliminary data.</text>
</comment>
<dbReference type="GO" id="GO:0070773">
    <property type="term" value="F:protein-N-terminal glutamine amidohydrolase activity"/>
    <property type="evidence" value="ECO:0007669"/>
    <property type="project" value="InterPro"/>
</dbReference>
<evidence type="ECO:0000313" key="3">
    <source>
        <dbReference type="Proteomes" id="UP001157974"/>
    </source>
</evidence>
<dbReference type="InterPro" id="IPR036526">
    <property type="entry name" value="C-N_Hydrolase_sf"/>
</dbReference>
<keyword evidence="3" id="KW-1185">Reference proteome</keyword>
<feature type="domain" description="CN hydrolase" evidence="1">
    <location>
        <begin position="5"/>
        <end position="267"/>
    </location>
</feature>
<protein>
    <recommendedName>
        <fullName evidence="1">CN hydrolase domain-containing protein</fullName>
    </recommendedName>
</protein>
<organism evidence="2 3">
    <name type="scientific">Rhodosorus marinus</name>
    <dbReference type="NCBI Taxonomy" id="101924"/>
    <lineage>
        <taxon>Eukaryota</taxon>
        <taxon>Rhodophyta</taxon>
        <taxon>Stylonematophyceae</taxon>
        <taxon>Stylonematales</taxon>
        <taxon>Stylonemataceae</taxon>
        <taxon>Rhodosorus</taxon>
    </lineage>
</organism>
<dbReference type="PANTHER" id="PTHR11750">
    <property type="entry name" value="PROTEIN N-TERMINAL AMIDASE"/>
    <property type="match status" value="1"/>
</dbReference>
<dbReference type="GO" id="GO:0008418">
    <property type="term" value="F:protein-N-terminal asparagine amidohydrolase activity"/>
    <property type="evidence" value="ECO:0007669"/>
    <property type="project" value="InterPro"/>
</dbReference>
<dbReference type="GO" id="GO:0030163">
    <property type="term" value="P:protein catabolic process"/>
    <property type="evidence" value="ECO:0007669"/>
    <property type="project" value="TreeGrafter"/>
</dbReference>
<dbReference type="AlphaFoldDB" id="A0AAV8UIU2"/>
<dbReference type="SUPFAM" id="SSF56317">
    <property type="entry name" value="Carbon-nitrogen hydrolase"/>
    <property type="match status" value="1"/>
</dbReference>
<dbReference type="Gene3D" id="3.60.110.10">
    <property type="entry name" value="Carbon-nitrogen hydrolase"/>
    <property type="match status" value="1"/>
</dbReference>
<reference evidence="2 3" key="1">
    <citation type="journal article" date="2023" name="Nat. Commun.">
        <title>Origin of minicircular mitochondrial genomes in red algae.</title>
        <authorList>
            <person name="Lee Y."/>
            <person name="Cho C.H."/>
            <person name="Lee Y.M."/>
            <person name="Park S.I."/>
            <person name="Yang J.H."/>
            <person name="West J.A."/>
            <person name="Bhattacharya D."/>
            <person name="Yoon H.S."/>
        </authorList>
    </citation>
    <scope>NUCLEOTIDE SEQUENCE [LARGE SCALE GENOMIC DNA]</scope>
    <source>
        <strain evidence="2 3">CCMP1338</strain>
        <tissue evidence="2">Whole cell</tissue>
    </source>
</reference>
<dbReference type="Proteomes" id="UP001157974">
    <property type="component" value="Unassembled WGS sequence"/>
</dbReference>
<dbReference type="PANTHER" id="PTHR11750:SF26">
    <property type="entry name" value="PROTEIN N-TERMINAL AMIDASE"/>
    <property type="match status" value="1"/>
</dbReference>
<evidence type="ECO:0000313" key="2">
    <source>
        <dbReference type="EMBL" id="KAJ8901262.1"/>
    </source>
</evidence>
<evidence type="ECO:0000259" key="1">
    <source>
        <dbReference type="PROSITE" id="PS50263"/>
    </source>
</evidence>
<accession>A0AAV8UIU2</accession>
<sequence>MEHDVRVCAVQFNPVLFEPERNMEKAEELLFSRVRASSVDFVVFPEMAFTGYVFRSKEEALHYSEPQRGRTYKFCSSISKRLGACVVAGYPERCVGEDGVEVLYNSMCIVDQQGDLVGTYRKRFLYETDKVWAEEGDEEFRSFEILGVKVAFGICMDINPKEFDYANDTFALASFCKKLNVDILLFSTNWIMNDGEEENPDHLHGYWAWRLKPLIGRHCLFVAANRTGVERGTTFAGESCIMSLSGPVVLAAADARSDDVLIASYPMLKRTTHKQLATANLI</sequence>
<proteinExistence type="predicted"/>